<organism evidence="16 17">
    <name type="scientific">Schaalia turicensis</name>
    <dbReference type="NCBI Taxonomy" id="131111"/>
    <lineage>
        <taxon>Bacteria</taxon>
        <taxon>Bacillati</taxon>
        <taxon>Actinomycetota</taxon>
        <taxon>Actinomycetes</taxon>
        <taxon>Actinomycetales</taxon>
        <taxon>Actinomycetaceae</taxon>
        <taxon>Schaalia</taxon>
    </lineage>
</organism>
<dbReference type="NCBIfam" id="NF003652">
    <property type="entry name" value="PRK05286.2-5"/>
    <property type="match status" value="1"/>
</dbReference>
<evidence type="ECO:0000256" key="11">
    <source>
        <dbReference type="ARBA" id="ARBA00023002"/>
    </source>
</evidence>
<comment type="function">
    <text evidence="2">Catalyzes the conversion of dihydroorotate to orotate with quinone as electron acceptor.</text>
</comment>
<evidence type="ECO:0000313" key="16">
    <source>
        <dbReference type="EMBL" id="PKY65692.1"/>
    </source>
</evidence>
<evidence type="ECO:0000256" key="9">
    <source>
        <dbReference type="ARBA" id="ARBA00022643"/>
    </source>
</evidence>
<evidence type="ECO:0000256" key="6">
    <source>
        <dbReference type="ARBA" id="ARBA00012791"/>
    </source>
</evidence>
<protein>
    <recommendedName>
        <fullName evidence="7 14">Dihydroorotate dehydrogenase (quinone)</fullName>
        <ecNumber evidence="6 14">1.3.5.2</ecNumber>
    </recommendedName>
</protein>
<dbReference type="InterPro" id="IPR050074">
    <property type="entry name" value="DHO_dehydrogenase"/>
</dbReference>
<evidence type="ECO:0000256" key="14">
    <source>
        <dbReference type="NCBIfam" id="TIGR01036"/>
    </source>
</evidence>
<dbReference type="GO" id="GO:0044205">
    <property type="term" value="P:'de novo' UMP biosynthetic process"/>
    <property type="evidence" value="ECO:0007669"/>
    <property type="project" value="UniProtKB-UniPathway"/>
</dbReference>
<dbReference type="AlphaFoldDB" id="A0A2I1I3I5"/>
<keyword evidence="12" id="KW-0472">Membrane</keyword>
<dbReference type="GO" id="GO:0005737">
    <property type="term" value="C:cytoplasm"/>
    <property type="evidence" value="ECO:0007669"/>
    <property type="project" value="InterPro"/>
</dbReference>
<dbReference type="NCBIfam" id="TIGR01036">
    <property type="entry name" value="pyrD_sub2"/>
    <property type="match status" value="1"/>
</dbReference>
<keyword evidence="11" id="KW-0560">Oxidoreductase</keyword>
<evidence type="ECO:0000256" key="4">
    <source>
        <dbReference type="ARBA" id="ARBA00005161"/>
    </source>
</evidence>
<dbReference type="PROSITE" id="PS00911">
    <property type="entry name" value="DHODEHASE_1"/>
    <property type="match status" value="1"/>
</dbReference>
<gene>
    <name evidence="16" type="ORF">CYJ25_08270</name>
</gene>
<dbReference type="Proteomes" id="UP000234545">
    <property type="component" value="Unassembled WGS sequence"/>
</dbReference>
<dbReference type="PANTHER" id="PTHR48109">
    <property type="entry name" value="DIHYDROOROTATE DEHYDROGENASE (QUINONE), MITOCHONDRIAL-RELATED"/>
    <property type="match status" value="1"/>
</dbReference>
<proteinExistence type="inferred from homology"/>
<dbReference type="PIRSF" id="PIRSF000164">
    <property type="entry name" value="DHO_oxidase"/>
    <property type="match status" value="1"/>
</dbReference>
<evidence type="ECO:0000313" key="17">
    <source>
        <dbReference type="Proteomes" id="UP000234545"/>
    </source>
</evidence>
<evidence type="ECO:0000259" key="15">
    <source>
        <dbReference type="Pfam" id="PF01180"/>
    </source>
</evidence>
<comment type="similarity">
    <text evidence="5">Belongs to the dihydroorotate dehydrogenase family. Type 2 subfamily.</text>
</comment>
<comment type="cofactor">
    <cofactor evidence="1">
        <name>FMN</name>
        <dbReference type="ChEBI" id="CHEBI:58210"/>
    </cofactor>
</comment>
<dbReference type="InterPro" id="IPR012135">
    <property type="entry name" value="Dihydroorotate_DH_1_2"/>
</dbReference>
<evidence type="ECO:0000256" key="5">
    <source>
        <dbReference type="ARBA" id="ARBA00005359"/>
    </source>
</evidence>
<evidence type="ECO:0000256" key="12">
    <source>
        <dbReference type="ARBA" id="ARBA00023136"/>
    </source>
</evidence>
<keyword evidence="8" id="KW-0285">Flavoprotein</keyword>
<keyword evidence="10" id="KW-0665">Pyrimidine biosynthesis</keyword>
<dbReference type="OrthoDB" id="9802377at2"/>
<evidence type="ECO:0000256" key="3">
    <source>
        <dbReference type="ARBA" id="ARBA00004370"/>
    </source>
</evidence>
<sequence>MIRQTYSWLFKTFIHRTDPEMAHHLGITAIEYAGKCALTRGLMRATIGHFDDIDEDLLPERRKVYIGRRLVRHRLGLAAGMDKDACAVLGLTALGFGFVEVGTITPKAQPGNEGPRLWRLMESQGLRNRMGFNNEGADAAGERLKKLRSTKAGRAAIVGANIGKNKVTPAEDAPADYEYCARQLSPWVDFVIVNVSSPNTPGLRDLQSVDSLRLILQAARKGCEEATDRPIPLFVKIAPDLADEDIVDICALTRELGVAGVVATNTTINHDLGDGGVSGAPLRERALDVVRLVASNLDDEQILIGAGGIFTSNDARAMLSAGADLVEAFTAFIYEGPSWPGEVNRELAKVRP</sequence>
<dbReference type="GO" id="GO:0005886">
    <property type="term" value="C:plasma membrane"/>
    <property type="evidence" value="ECO:0007669"/>
    <property type="project" value="TreeGrafter"/>
</dbReference>
<accession>A0A2I1I3I5</accession>
<dbReference type="GO" id="GO:0106430">
    <property type="term" value="F:dihydroorotate dehydrogenase (quinone) activity"/>
    <property type="evidence" value="ECO:0007669"/>
    <property type="project" value="UniProtKB-EC"/>
</dbReference>
<evidence type="ECO:0000256" key="10">
    <source>
        <dbReference type="ARBA" id="ARBA00022975"/>
    </source>
</evidence>
<dbReference type="RefSeq" id="WP_101628676.1">
    <property type="nucleotide sequence ID" value="NZ_JBCOMK010000025.1"/>
</dbReference>
<comment type="subcellular location">
    <subcellularLocation>
        <location evidence="3">Membrane</location>
    </subcellularLocation>
</comment>
<dbReference type="Pfam" id="PF01180">
    <property type="entry name" value="DHO_dh"/>
    <property type="match status" value="1"/>
</dbReference>
<dbReference type="Gene3D" id="3.20.20.70">
    <property type="entry name" value="Aldolase class I"/>
    <property type="match status" value="1"/>
</dbReference>
<feature type="domain" description="Dihydroorotate dehydrogenase catalytic" evidence="15">
    <location>
        <begin position="75"/>
        <end position="349"/>
    </location>
</feature>
<name>A0A2I1I3I5_9ACTO</name>
<dbReference type="InterPro" id="IPR005719">
    <property type="entry name" value="Dihydroorotate_DH_2"/>
</dbReference>
<dbReference type="PANTHER" id="PTHR48109:SF4">
    <property type="entry name" value="DIHYDROOROTATE DEHYDROGENASE (QUINONE), MITOCHONDRIAL"/>
    <property type="match status" value="1"/>
</dbReference>
<evidence type="ECO:0000256" key="7">
    <source>
        <dbReference type="ARBA" id="ARBA00018366"/>
    </source>
</evidence>
<keyword evidence="9" id="KW-0288">FMN</keyword>
<comment type="pathway">
    <text evidence="4">Pyrimidine metabolism; UMP biosynthesis via de novo pathway; orotate from (S)-dihydroorotate (quinone route): step 1/1.</text>
</comment>
<dbReference type="CDD" id="cd04738">
    <property type="entry name" value="DHOD_2_like"/>
    <property type="match status" value="1"/>
</dbReference>
<dbReference type="PROSITE" id="PS00912">
    <property type="entry name" value="DHODEHASE_2"/>
    <property type="match status" value="1"/>
</dbReference>
<dbReference type="EMBL" id="PKKJ01000017">
    <property type="protein sequence ID" value="PKY65692.1"/>
    <property type="molecule type" value="Genomic_DNA"/>
</dbReference>
<dbReference type="InterPro" id="IPR005720">
    <property type="entry name" value="Dihydroorotate_DH_cat"/>
</dbReference>
<comment type="catalytic activity">
    <reaction evidence="13">
        <text>(S)-dihydroorotate + a quinone = orotate + a quinol</text>
        <dbReference type="Rhea" id="RHEA:30187"/>
        <dbReference type="ChEBI" id="CHEBI:24646"/>
        <dbReference type="ChEBI" id="CHEBI:30839"/>
        <dbReference type="ChEBI" id="CHEBI:30864"/>
        <dbReference type="ChEBI" id="CHEBI:132124"/>
        <dbReference type="EC" id="1.3.5.2"/>
    </reaction>
</comment>
<evidence type="ECO:0000256" key="13">
    <source>
        <dbReference type="ARBA" id="ARBA00048639"/>
    </source>
</evidence>
<evidence type="ECO:0000256" key="8">
    <source>
        <dbReference type="ARBA" id="ARBA00022630"/>
    </source>
</evidence>
<dbReference type="InterPro" id="IPR013785">
    <property type="entry name" value="Aldolase_TIM"/>
</dbReference>
<evidence type="ECO:0000256" key="2">
    <source>
        <dbReference type="ARBA" id="ARBA00003125"/>
    </source>
</evidence>
<dbReference type="UniPathway" id="UPA00070">
    <property type="reaction ID" value="UER00946"/>
</dbReference>
<evidence type="ECO:0000256" key="1">
    <source>
        <dbReference type="ARBA" id="ARBA00001917"/>
    </source>
</evidence>
<reference evidence="16 17" key="1">
    <citation type="submission" date="2017-12" db="EMBL/GenBank/DDBJ databases">
        <title>Phylogenetic diversity of female urinary microbiome.</title>
        <authorList>
            <person name="Thomas-White K."/>
            <person name="Wolfe A.J."/>
        </authorList>
    </citation>
    <scope>NUCLEOTIDE SEQUENCE [LARGE SCALE GENOMIC DNA]</scope>
    <source>
        <strain evidence="16 17">UMB0250</strain>
    </source>
</reference>
<comment type="caution">
    <text evidence="16">The sequence shown here is derived from an EMBL/GenBank/DDBJ whole genome shotgun (WGS) entry which is preliminary data.</text>
</comment>
<dbReference type="EC" id="1.3.5.2" evidence="6 14"/>
<dbReference type="SUPFAM" id="SSF51395">
    <property type="entry name" value="FMN-linked oxidoreductases"/>
    <property type="match status" value="1"/>
</dbReference>
<dbReference type="GO" id="GO:0006207">
    <property type="term" value="P:'de novo' pyrimidine nucleobase biosynthetic process"/>
    <property type="evidence" value="ECO:0007669"/>
    <property type="project" value="UniProtKB-UniRule"/>
</dbReference>
<dbReference type="InterPro" id="IPR001295">
    <property type="entry name" value="Dihydroorotate_DH_CS"/>
</dbReference>